<protein>
    <submittedName>
        <fullName evidence="1">Uncharacterized protein</fullName>
    </submittedName>
</protein>
<sequence length="89" mass="10422">MASHRFQFLETARPSSEKRRFCFRQAAVLQPATTRCPHRPSLLCLHILLKIFSLVMGKSPGWLLRKELSTHQWRGDMFLCPGIDEKLWL</sequence>
<name>A0AAW0IL63_MYOGA</name>
<evidence type="ECO:0000313" key="2">
    <source>
        <dbReference type="Proteomes" id="UP001488838"/>
    </source>
</evidence>
<comment type="caution">
    <text evidence="1">The sequence shown here is derived from an EMBL/GenBank/DDBJ whole genome shotgun (WGS) entry which is preliminary data.</text>
</comment>
<accession>A0AAW0IL63</accession>
<proteinExistence type="predicted"/>
<dbReference type="AlphaFoldDB" id="A0AAW0IL63"/>
<gene>
    <name evidence="1" type="ORF">U0070_007805</name>
</gene>
<evidence type="ECO:0000313" key="1">
    <source>
        <dbReference type="EMBL" id="KAK7815140.1"/>
    </source>
</evidence>
<reference evidence="1 2" key="1">
    <citation type="journal article" date="2023" name="bioRxiv">
        <title>Conserved and derived expression patterns and positive selection on dental genes reveal complex evolutionary context of ever-growing rodent molars.</title>
        <authorList>
            <person name="Calamari Z.T."/>
            <person name="Song A."/>
            <person name="Cohen E."/>
            <person name="Akter M."/>
            <person name="Roy R.D."/>
            <person name="Hallikas O."/>
            <person name="Christensen M.M."/>
            <person name="Li P."/>
            <person name="Marangoni P."/>
            <person name="Jernvall J."/>
            <person name="Klein O.D."/>
        </authorList>
    </citation>
    <scope>NUCLEOTIDE SEQUENCE [LARGE SCALE GENOMIC DNA]</scope>
    <source>
        <strain evidence="1">V071</strain>
    </source>
</reference>
<dbReference type="EMBL" id="JBBHLL010000116">
    <property type="protein sequence ID" value="KAK7815140.1"/>
    <property type="molecule type" value="Genomic_DNA"/>
</dbReference>
<keyword evidence="2" id="KW-1185">Reference proteome</keyword>
<dbReference type="Proteomes" id="UP001488838">
    <property type="component" value="Unassembled WGS sequence"/>
</dbReference>
<organism evidence="1 2">
    <name type="scientific">Myodes glareolus</name>
    <name type="common">Bank vole</name>
    <name type="synonym">Clethrionomys glareolus</name>
    <dbReference type="NCBI Taxonomy" id="447135"/>
    <lineage>
        <taxon>Eukaryota</taxon>
        <taxon>Metazoa</taxon>
        <taxon>Chordata</taxon>
        <taxon>Craniata</taxon>
        <taxon>Vertebrata</taxon>
        <taxon>Euteleostomi</taxon>
        <taxon>Mammalia</taxon>
        <taxon>Eutheria</taxon>
        <taxon>Euarchontoglires</taxon>
        <taxon>Glires</taxon>
        <taxon>Rodentia</taxon>
        <taxon>Myomorpha</taxon>
        <taxon>Muroidea</taxon>
        <taxon>Cricetidae</taxon>
        <taxon>Arvicolinae</taxon>
        <taxon>Myodes</taxon>
    </lineage>
</organism>